<evidence type="ECO:0008006" key="4">
    <source>
        <dbReference type="Google" id="ProtNLM"/>
    </source>
</evidence>
<evidence type="ECO:0000256" key="1">
    <source>
        <dbReference type="SAM" id="Phobius"/>
    </source>
</evidence>
<feature type="transmembrane region" description="Helical" evidence="1">
    <location>
        <begin position="94"/>
        <end position="121"/>
    </location>
</feature>
<keyword evidence="3" id="KW-1185">Reference proteome</keyword>
<comment type="caution">
    <text evidence="2">The sequence shown here is derived from an EMBL/GenBank/DDBJ whole genome shotgun (WGS) entry which is preliminary data.</text>
</comment>
<proteinExistence type="predicted"/>
<sequence>MFFKEISNLFPLLHSTLDSPYPIQINQSLRRVQEHDIQTQKLVCICHKPLQRSKSFSYGHYSNLMLSGTVFVCIFYPIHQLSAIAQQNLLPSDLLIVMCVPLICNAFCTHLTSILCAYYFLNNYQLFCLIRIAFYQHKLVRSKEFTKHIHNKICEWKQSSVPFITFLVDNIYVFQKDQFQFIKHAILSVRGAYFPDLYSNLK</sequence>
<reference evidence="2 3" key="1">
    <citation type="journal article" date="2013" name="Curr. Biol.">
        <title>The Genome of the Foraminiferan Reticulomyxa filosa.</title>
        <authorList>
            <person name="Glockner G."/>
            <person name="Hulsmann N."/>
            <person name="Schleicher M."/>
            <person name="Noegel A.A."/>
            <person name="Eichinger L."/>
            <person name="Gallinger C."/>
            <person name="Pawlowski J."/>
            <person name="Sierra R."/>
            <person name="Euteneuer U."/>
            <person name="Pillet L."/>
            <person name="Moustafa A."/>
            <person name="Platzer M."/>
            <person name="Groth M."/>
            <person name="Szafranski K."/>
            <person name="Schliwa M."/>
        </authorList>
    </citation>
    <scope>NUCLEOTIDE SEQUENCE [LARGE SCALE GENOMIC DNA]</scope>
</reference>
<dbReference type="AlphaFoldDB" id="X6L7U1"/>
<dbReference type="Proteomes" id="UP000023152">
    <property type="component" value="Unassembled WGS sequence"/>
</dbReference>
<evidence type="ECO:0000313" key="3">
    <source>
        <dbReference type="Proteomes" id="UP000023152"/>
    </source>
</evidence>
<keyword evidence="1" id="KW-1133">Transmembrane helix</keyword>
<organism evidence="2 3">
    <name type="scientific">Reticulomyxa filosa</name>
    <dbReference type="NCBI Taxonomy" id="46433"/>
    <lineage>
        <taxon>Eukaryota</taxon>
        <taxon>Sar</taxon>
        <taxon>Rhizaria</taxon>
        <taxon>Retaria</taxon>
        <taxon>Foraminifera</taxon>
        <taxon>Monothalamids</taxon>
        <taxon>Reticulomyxidae</taxon>
        <taxon>Reticulomyxa</taxon>
    </lineage>
</organism>
<name>X6L7U1_RETFI</name>
<gene>
    <name evidence="2" type="ORF">RFI_40029</name>
</gene>
<dbReference type="EMBL" id="ASPP01049511">
    <property type="protein sequence ID" value="ETN97500.1"/>
    <property type="molecule type" value="Genomic_DNA"/>
</dbReference>
<protein>
    <recommendedName>
        <fullName evidence="4">Transmembrane protein</fullName>
    </recommendedName>
</protein>
<evidence type="ECO:0000313" key="2">
    <source>
        <dbReference type="EMBL" id="ETN97500.1"/>
    </source>
</evidence>
<keyword evidence="1" id="KW-0472">Membrane</keyword>
<feature type="transmembrane region" description="Helical" evidence="1">
    <location>
        <begin position="58"/>
        <end position="78"/>
    </location>
</feature>
<keyword evidence="1" id="KW-0812">Transmembrane</keyword>
<accession>X6L7U1</accession>